<feature type="transmembrane region" description="Helical" evidence="1">
    <location>
        <begin position="97"/>
        <end position="117"/>
    </location>
</feature>
<keyword evidence="3" id="KW-1185">Reference proteome</keyword>
<evidence type="ECO:0000256" key="1">
    <source>
        <dbReference type="SAM" id="Phobius"/>
    </source>
</evidence>
<accession>A0A031LMV4</accession>
<keyword evidence="1" id="KW-1133">Transmembrane helix</keyword>
<feature type="transmembrane region" description="Helical" evidence="1">
    <location>
        <begin position="62"/>
        <end position="77"/>
    </location>
</feature>
<gene>
    <name evidence="2" type="ORF">CM19_07425</name>
</gene>
<comment type="caution">
    <text evidence="2">The sequence shown here is derived from an EMBL/GenBank/DDBJ whole genome shotgun (WGS) entry which is preliminary data.</text>
</comment>
<reference evidence="2 3" key="1">
    <citation type="submission" date="2014-03" db="EMBL/GenBank/DDBJ databases">
        <title>Draft genome sequence of the novel thermoacidophilic archaea Acidianus copahuensis ALE1 strain, isolated from Copahue volcanic area in Neuquen Argentina.</title>
        <authorList>
            <person name="Urbieta M.S."/>
            <person name="Rascovan N."/>
            <person name="Castro C."/>
            <person name="Revale S."/>
            <person name="Giaveno M.A."/>
            <person name="Vazquez M.P."/>
            <person name="Donati E.R."/>
        </authorList>
    </citation>
    <scope>NUCLEOTIDE SEQUENCE [LARGE SCALE GENOMIC DNA]</scope>
    <source>
        <strain evidence="2 3">ALE1</strain>
    </source>
</reference>
<dbReference type="AlphaFoldDB" id="A0A031LMV4"/>
<keyword evidence="2" id="KW-0808">Transferase</keyword>
<feature type="transmembrane region" description="Helical" evidence="1">
    <location>
        <begin position="6"/>
        <end position="25"/>
    </location>
</feature>
<keyword evidence="1" id="KW-0812">Transmembrane</keyword>
<proteinExistence type="predicted"/>
<dbReference type="EMBL" id="JFZT01000044">
    <property type="protein sequence ID" value="EZQ04806.1"/>
    <property type="molecule type" value="Genomic_DNA"/>
</dbReference>
<evidence type="ECO:0000313" key="2">
    <source>
        <dbReference type="EMBL" id="EZQ04806.1"/>
    </source>
</evidence>
<feature type="transmembrane region" description="Helical" evidence="1">
    <location>
        <begin position="123"/>
        <end position="148"/>
    </location>
</feature>
<sequence>MLIDLTDITWGIALTIWVGFVTLYLSRIIADKKGTYVARKFIHILGGGVVAVLGPFVFSSPLIPIILPYILTIYLLLHRKGKMLSWFQDKGDMGEVFFTFSFGTILLLSWVLIPSFWDPGNKLLYVALLPLFYMSFGDGITGIIRNYVYGKRMKGNWGSLGMLVLCATLGYLLLSYVGLLSGIIATVLEKYGKLDDNLTVSFGTFLFLILTLRFL</sequence>
<name>A0A031LMV4_9CREN</name>
<dbReference type="Proteomes" id="UP000024332">
    <property type="component" value="Unassembled WGS sequence"/>
</dbReference>
<feature type="transmembrane region" description="Helical" evidence="1">
    <location>
        <begin position="160"/>
        <end position="185"/>
    </location>
</feature>
<keyword evidence="1" id="KW-0472">Membrane</keyword>
<organism evidence="2 3">
    <name type="scientific">Candidatus Acidianus copahuensis</name>
    <dbReference type="NCBI Taxonomy" id="1160895"/>
    <lineage>
        <taxon>Archaea</taxon>
        <taxon>Thermoproteota</taxon>
        <taxon>Thermoprotei</taxon>
        <taxon>Sulfolobales</taxon>
        <taxon>Sulfolobaceae</taxon>
        <taxon>Acidianus</taxon>
    </lineage>
</organism>
<keyword evidence="2" id="KW-0548">Nucleotidyltransferase</keyword>
<feature type="transmembrane region" description="Helical" evidence="1">
    <location>
        <begin position="37"/>
        <end position="56"/>
    </location>
</feature>
<dbReference type="RefSeq" id="WP_048099734.1">
    <property type="nucleotide sequence ID" value="NZ_JFZT01000044.1"/>
</dbReference>
<protein>
    <submittedName>
        <fullName evidence="2">Phosphatidate cytidylyltransferase</fullName>
    </submittedName>
</protein>
<feature type="transmembrane region" description="Helical" evidence="1">
    <location>
        <begin position="197"/>
        <end position="214"/>
    </location>
</feature>
<dbReference type="STRING" id="1160895.CM19_07425"/>
<evidence type="ECO:0000313" key="3">
    <source>
        <dbReference type="Proteomes" id="UP000024332"/>
    </source>
</evidence>
<dbReference type="GO" id="GO:0016779">
    <property type="term" value="F:nucleotidyltransferase activity"/>
    <property type="evidence" value="ECO:0007669"/>
    <property type="project" value="UniProtKB-KW"/>
</dbReference>
<dbReference type="OrthoDB" id="100386at2157"/>